<dbReference type="Gene3D" id="2.20.100.10">
    <property type="entry name" value="Thrombospondin type-1 (TSP1) repeat"/>
    <property type="match status" value="1"/>
</dbReference>
<dbReference type="SUPFAM" id="SSF49842">
    <property type="entry name" value="TNF-like"/>
    <property type="match status" value="1"/>
</dbReference>
<dbReference type="Gene3D" id="2.60.120.40">
    <property type="match status" value="1"/>
</dbReference>
<dbReference type="InterPro" id="IPR050822">
    <property type="entry name" value="Cerebellin_Synaptic_Org"/>
</dbReference>
<dbReference type="InterPro" id="IPR036383">
    <property type="entry name" value="TSP1_rpt_sf"/>
</dbReference>
<protein>
    <recommendedName>
        <fullName evidence="4">C1q domain-containing protein</fullName>
    </recommendedName>
</protein>
<comment type="caution">
    <text evidence="5">The sequence shown here is derived from an EMBL/GenBank/DDBJ whole genome shotgun (WGS) entry which is preliminary data.</text>
</comment>
<proteinExistence type="predicted"/>
<dbReference type="InterPro" id="IPR008983">
    <property type="entry name" value="Tumour_necrosis_fac-like_dom"/>
</dbReference>
<dbReference type="OrthoDB" id="6154955at2759"/>
<dbReference type="EMBL" id="CAJPWZ010002331">
    <property type="protein sequence ID" value="CAG2235908.1"/>
    <property type="molecule type" value="Genomic_DNA"/>
</dbReference>
<dbReference type="Pfam" id="PF00386">
    <property type="entry name" value="C1q"/>
    <property type="match status" value="1"/>
</dbReference>
<dbReference type="PANTHER" id="PTHR22923:SF102">
    <property type="entry name" value="CEREBELLIN 13-RELATED"/>
    <property type="match status" value="1"/>
</dbReference>
<gene>
    <name evidence="5" type="ORF">MEDL_48433</name>
</gene>
<dbReference type="PANTHER" id="PTHR22923">
    <property type="entry name" value="CEREBELLIN-RELATED"/>
    <property type="match status" value="1"/>
</dbReference>
<evidence type="ECO:0000256" key="3">
    <source>
        <dbReference type="ARBA" id="ARBA00022729"/>
    </source>
</evidence>
<evidence type="ECO:0000313" key="6">
    <source>
        <dbReference type="Proteomes" id="UP000683360"/>
    </source>
</evidence>
<feature type="domain" description="C1q" evidence="4">
    <location>
        <begin position="38"/>
        <end position="154"/>
    </location>
</feature>
<dbReference type="InterPro" id="IPR000884">
    <property type="entry name" value="TSP1_rpt"/>
</dbReference>
<comment type="subcellular location">
    <subcellularLocation>
        <location evidence="1">Secreted</location>
    </subcellularLocation>
</comment>
<dbReference type="PROSITE" id="PS50092">
    <property type="entry name" value="TSP1"/>
    <property type="match status" value="1"/>
</dbReference>
<keyword evidence="2" id="KW-0964">Secreted</keyword>
<reference evidence="5" key="1">
    <citation type="submission" date="2021-03" db="EMBL/GenBank/DDBJ databases">
        <authorList>
            <person name="Bekaert M."/>
        </authorList>
    </citation>
    <scope>NUCLEOTIDE SEQUENCE</scope>
</reference>
<organism evidence="5 6">
    <name type="scientific">Mytilus edulis</name>
    <name type="common">Blue mussel</name>
    <dbReference type="NCBI Taxonomy" id="6550"/>
    <lineage>
        <taxon>Eukaryota</taxon>
        <taxon>Metazoa</taxon>
        <taxon>Spiralia</taxon>
        <taxon>Lophotrochozoa</taxon>
        <taxon>Mollusca</taxon>
        <taxon>Bivalvia</taxon>
        <taxon>Autobranchia</taxon>
        <taxon>Pteriomorphia</taxon>
        <taxon>Mytilida</taxon>
        <taxon>Mytiloidea</taxon>
        <taxon>Mytilidae</taxon>
        <taxon>Mytilinae</taxon>
        <taxon>Mytilus</taxon>
    </lineage>
</organism>
<dbReference type="Proteomes" id="UP000683360">
    <property type="component" value="Unassembled WGS sequence"/>
</dbReference>
<keyword evidence="6" id="KW-1185">Reference proteome</keyword>
<dbReference type="AlphaFoldDB" id="A0A8S3U1G7"/>
<dbReference type="SUPFAM" id="SSF82895">
    <property type="entry name" value="TSP-1 type 1 repeat"/>
    <property type="match status" value="1"/>
</dbReference>
<evidence type="ECO:0000256" key="2">
    <source>
        <dbReference type="ARBA" id="ARBA00022525"/>
    </source>
</evidence>
<keyword evidence="3" id="KW-0732">Signal</keyword>
<evidence type="ECO:0000259" key="4">
    <source>
        <dbReference type="Pfam" id="PF00386"/>
    </source>
</evidence>
<sequence length="159" mass="17097">MQERTRVCNDPAPVGSGKPCDGVGTSSKSCNVEACAAAFTATLPGGNNPYPKDGDIIYNKMLCKDPGYKSTTGIFTVGTGMAGSYLVSVTMMSGTVTAHTTLRKNGDIYVWLYTSNQYDMATQTVCMQLEVGDKIWVQMTNQASSLFDVYNTFSAVRIP</sequence>
<dbReference type="InterPro" id="IPR001073">
    <property type="entry name" value="C1q_dom"/>
</dbReference>
<dbReference type="GO" id="GO:0005576">
    <property type="term" value="C:extracellular region"/>
    <property type="evidence" value="ECO:0007669"/>
    <property type="project" value="UniProtKB-SubCell"/>
</dbReference>
<accession>A0A8S3U1G7</accession>
<name>A0A8S3U1G7_MYTED</name>
<evidence type="ECO:0000256" key="1">
    <source>
        <dbReference type="ARBA" id="ARBA00004613"/>
    </source>
</evidence>
<evidence type="ECO:0000313" key="5">
    <source>
        <dbReference type="EMBL" id="CAG2235908.1"/>
    </source>
</evidence>